<gene>
    <name evidence="1" type="ORF">JIR001_17150</name>
</gene>
<dbReference type="KEGG" id="pabs:JIR001_17150"/>
<dbReference type="EMBL" id="AP024601">
    <property type="protein sequence ID" value="BCU81932.1"/>
    <property type="molecule type" value="Genomic_DNA"/>
</dbReference>
<organism evidence="1 2">
    <name type="scientific">Polycladomyces abyssicola</name>
    <dbReference type="NCBI Taxonomy" id="1125966"/>
    <lineage>
        <taxon>Bacteria</taxon>
        <taxon>Bacillati</taxon>
        <taxon>Bacillota</taxon>
        <taxon>Bacilli</taxon>
        <taxon>Bacillales</taxon>
        <taxon>Thermoactinomycetaceae</taxon>
        <taxon>Polycladomyces</taxon>
    </lineage>
</organism>
<protein>
    <submittedName>
        <fullName evidence="1">Uncharacterized protein</fullName>
    </submittedName>
</protein>
<dbReference type="Proteomes" id="UP000677436">
    <property type="component" value="Chromosome"/>
</dbReference>
<dbReference type="AlphaFoldDB" id="A0A8D5ZNG9"/>
<reference evidence="1" key="2">
    <citation type="journal article" date="2021" name="Microbiol. Resour. Announc.">
        <title>Complete Genome Sequence of Polycladomyces abyssicola JIR-001T, Isolated from Hemipelagic Sediment in Deep Seawater.</title>
        <authorList>
            <person name="Tsubouchi T."/>
            <person name="Kaneko Y."/>
        </authorList>
    </citation>
    <scope>NUCLEOTIDE SEQUENCE</scope>
    <source>
        <strain evidence="1">JIR-001</strain>
    </source>
</reference>
<sequence length="63" mass="7173">MAGLTQKVIRLLDHPAWCDNVGKQNRKKIERFFGAERYRQQLETVFRCDGGISGSQHHCGNNG</sequence>
<reference evidence="1" key="1">
    <citation type="journal article" date="2013" name="Int. J. Syst. Evol. Microbiol.">
        <title>Polycladomyces abyssicola gen. nov., sp. nov., a thermophilic filamentous bacterium isolated from hemipelagic sediment.</title>
        <authorList>
            <person name="Tsubouchi T."/>
            <person name="Shimane Y."/>
            <person name="Mori K."/>
            <person name="Usui K."/>
            <person name="Hiraki T."/>
            <person name="Tame A."/>
            <person name="Uematsu K."/>
            <person name="Maruyama T."/>
            <person name="Hatada Y."/>
        </authorList>
    </citation>
    <scope>NUCLEOTIDE SEQUENCE</scope>
    <source>
        <strain evidence="1">JIR-001</strain>
    </source>
</reference>
<accession>A0A8D5ZNG9</accession>
<proteinExistence type="predicted"/>
<evidence type="ECO:0000313" key="2">
    <source>
        <dbReference type="Proteomes" id="UP000677436"/>
    </source>
</evidence>
<name>A0A8D5ZNG9_9BACL</name>
<evidence type="ECO:0000313" key="1">
    <source>
        <dbReference type="EMBL" id="BCU81932.1"/>
    </source>
</evidence>
<keyword evidence="2" id="KW-1185">Reference proteome</keyword>